<reference evidence="3" key="1">
    <citation type="journal article" date="2019" name="Int. J. Syst. Evol. Microbiol.">
        <title>The Global Catalogue of Microorganisms (GCM) 10K type strain sequencing project: providing services to taxonomists for standard genome sequencing and annotation.</title>
        <authorList>
            <consortium name="The Broad Institute Genomics Platform"/>
            <consortium name="The Broad Institute Genome Sequencing Center for Infectious Disease"/>
            <person name="Wu L."/>
            <person name="Ma J."/>
        </authorList>
    </citation>
    <scope>NUCLEOTIDE SEQUENCE [LARGE SCALE GENOMIC DNA]</scope>
    <source>
        <strain evidence="3">KCTC 12848</strain>
    </source>
</reference>
<organism evidence="2 3">
    <name type="scientific">Saccharothrix xinjiangensis</name>
    <dbReference type="NCBI Taxonomy" id="204798"/>
    <lineage>
        <taxon>Bacteria</taxon>
        <taxon>Bacillati</taxon>
        <taxon>Actinomycetota</taxon>
        <taxon>Actinomycetes</taxon>
        <taxon>Pseudonocardiales</taxon>
        <taxon>Pseudonocardiaceae</taxon>
        <taxon>Saccharothrix</taxon>
    </lineage>
</organism>
<comment type="caution">
    <text evidence="2">The sequence shown here is derived from an EMBL/GenBank/DDBJ whole genome shotgun (WGS) entry which is preliminary data.</text>
</comment>
<sequence>MTAAHSAVLRLLFDCLDHQTDVVIRRGVAAPNELGDIEFGTNTITVDRTCDFPQFVHTLAHELVHFERGPGDIGDERAEEQRVTEETARLLVPDEVLPSILEAAKPDRLAAELQVDEATVRLAITLTRQEREAAARAEPTTDEGTA</sequence>
<name>A0ABV9XWU3_9PSEU</name>
<protein>
    <submittedName>
        <fullName evidence="2">ImmA/IrrE family metallo-endopeptidase</fullName>
    </submittedName>
</protein>
<evidence type="ECO:0000313" key="2">
    <source>
        <dbReference type="EMBL" id="MFC5053695.1"/>
    </source>
</evidence>
<dbReference type="Pfam" id="PF06114">
    <property type="entry name" value="Peptidase_M78"/>
    <property type="match status" value="1"/>
</dbReference>
<feature type="domain" description="IrrE N-terminal-like" evidence="1">
    <location>
        <begin position="36"/>
        <end position="121"/>
    </location>
</feature>
<proteinExistence type="predicted"/>
<dbReference type="Proteomes" id="UP001595833">
    <property type="component" value="Unassembled WGS sequence"/>
</dbReference>
<evidence type="ECO:0000313" key="3">
    <source>
        <dbReference type="Proteomes" id="UP001595833"/>
    </source>
</evidence>
<evidence type="ECO:0000259" key="1">
    <source>
        <dbReference type="Pfam" id="PF06114"/>
    </source>
</evidence>
<dbReference type="EMBL" id="JBHSJB010000007">
    <property type="protein sequence ID" value="MFC5053695.1"/>
    <property type="molecule type" value="Genomic_DNA"/>
</dbReference>
<dbReference type="InterPro" id="IPR010359">
    <property type="entry name" value="IrrE_HExxH"/>
</dbReference>
<keyword evidence="3" id="KW-1185">Reference proteome</keyword>
<dbReference type="RefSeq" id="WP_344036560.1">
    <property type="nucleotide sequence ID" value="NZ_BAAAKE010000005.1"/>
</dbReference>
<gene>
    <name evidence="2" type="ORF">ACFPFM_07975</name>
</gene>
<accession>A0ABV9XWU3</accession>